<keyword evidence="4" id="KW-1133">Transmembrane helix</keyword>
<protein>
    <recommendedName>
        <fullName evidence="7">Tetratricopeptide repeat protein</fullName>
    </recommendedName>
</protein>
<dbReference type="PROSITE" id="PS50005">
    <property type="entry name" value="TPR"/>
    <property type="match status" value="1"/>
</dbReference>
<proteinExistence type="inferred from homology"/>
<feature type="repeat" description="TPR" evidence="2">
    <location>
        <begin position="615"/>
        <end position="648"/>
    </location>
</feature>
<dbReference type="InterPro" id="IPR019734">
    <property type="entry name" value="TPR_rpt"/>
</dbReference>
<keyword evidence="4" id="KW-0812">Transmembrane</keyword>
<evidence type="ECO:0000256" key="4">
    <source>
        <dbReference type="SAM" id="Phobius"/>
    </source>
</evidence>
<dbReference type="InterPro" id="IPR011990">
    <property type="entry name" value="TPR-like_helical_dom_sf"/>
</dbReference>
<dbReference type="Gene3D" id="1.25.40.10">
    <property type="entry name" value="Tetratricopeptide repeat domain"/>
    <property type="match status" value="1"/>
</dbReference>
<evidence type="ECO:0000313" key="6">
    <source>
        <dbReference type="Proteomes" id="UP001303046"/>
    </source>
</evidence>
<evidence type="ECO:0000256" key="1">
    <source>
        <dbReference type="ARBA" id="ARBA00010105"/>
    </source>
</evidence>
<evidence type="ECO:0000313" key="5">
    <source>
        <dbReference type="EMBL" id="KAK6759041.1"/>
    </source>
</evidence>
<reference evidence="5 6" key="1">
    <citation type="submission" date="2023-08" db="EMBL/GenBank/DDBJ databases">
        <title>A Necator americanus chromosomal reference genome.</title>
        <authorList>
            <person name="Ilik V."/>
            <person name="Petrzelkova K.J."/>
            <person name="Pardy F."/>
            <person name="Fuh T."/>
            <person name="Niatou-Singa F.S."/>
            <person name="Gouil Q."/>
            <person name="Baker L."/>
            <person name="Ritchie M.E."/>
            <person name="Jex A.R."/>
            <person name="Gazzola D."/>
            <person name="Li H."/>
            <person name="Toshio Fujiwara R."/>
            <person name="Zhan B."/>
            <person name="Aroian R.V."/>
            <person name="Pafco B."/>
            <person name="Schwarz E.M."/>
        </authorList>
    </citation>
    <scope>NUCLEOTIDE SEQUENCE [LARGE SCALE GENOMIC DNA]</scope>
    <source>
        <strain evidence="5 6">Aroian</strain>
        <tissue evidence="5">Whole animal</tissue>
    </source>
</reference>
<keyword evidence="2" id="KW-0802">TPR repeat</keyword>
<dbReference type="PANTHER" id="PTHR11215">
    <property type="entry name" value="METAL DEPENDENT HYDROLASE - RELATED"/>
    <property type="match status" value="1"/>
</dbReference>
<comment type="similarity">
    <text evidence="1">Belongs to the MYG1 family.</text>
</comment>
<dbReference type="Pfam" id="PF21033">
    <property type="entry name" value="RMD1-3"/>
    <property type="match status" value="1"/>
</dbReference>
<keyword evidence="6" id="KW-1185">Reference proteome</keyword>
<dbReference type="Proteomes" id="UP001303046">
    <property type="component" value="Unassembled WGS sequence"/>
</dbReference>
<comment type="caution">
    <text evidence="5">The sequence shown here is derived from an EMBL/GenBank/DDBJ whole genome shotgun (WGS) entry which is preliminary data.</text>
</comment>
<sequence length="665" mass="74935">MLKRLNQFRDYNVLRTRDPTALGKCDVVVDVGGVYDHAHKRYDHHQKEFAETMQTLGVLDFNTKLSSAGLVYAHYGRQLIAEILGLCHDDKMVGIFYRKLYETFVEGIDAIDNGIPQYDGTPSTFVKSHPLSVYVDDMGIGEFEASVSYLANVWWPAREIVEKAIDEATQTDSSGRIVHISSGGVPWKEHFFQLEEEKGLSSRNMTYMIYEDTTSNTYRIQAIPTNSFSTFDNRMPLPKAWRGLRDEELSNICGIEGCIFVHMTGFIGGNKTLDGALAMARKAIQIGDAEGLVMDERPAKIASSVAVTATIVGVGAAAAYIYSKHFRSIRRQNEHVRHAIEVLGSEIHALRKEIMELKKQENGVIPRTPSRNRGRLRNLEKGGAGDGSSTSQKCNQIYGRISSYQSLTSDTDYADAEEEWESEVVFSSPSKQPAVPLPSMSFADIDQIFGTENVRPGYDILKKRYEEGDKSSELLWRLAKFCHEMACRTSDKSKKKDFVLEGKAFALEGHQANEDDFNALKWAAIMTGQSTDYLGTKEKIEEGGKFKELLDKALARNNKEFSLLHMRGRYSYSVANLSWIERKAAAVFYATPPTASMEEALDDFLAAYEEKPEWMENLIYIARIYLAKNDKENAKKFLNKILAISPSDESERELLREANKMLVKC</sequence>
<evidence type="ECO:0008006" key="7">
    <source>
        <dbReference type="Google" id="ProtNLM"/>
    </source>
</evidence>
<dbReference type="InterPro" id="IPR003226">
    <property type="entry name" value="MYG1_exonuclease"/>
</dbReference>
<dbReference type="EMBL" id="JAVFWL010000005">
    <property type="protein sequence ID" value="KAK6759041.1"/>
    <property type="molecule type" value="Genomic_DNA"/>
</dbReference>
<keyword evidence="4" id="KW-0472">Membrane</keyword>
<dbReference type="PANTHER" id="PTHR11215:SF1">
    <property type="entry name" value="MYG1 EXONUCLEASE"/>
    <property type="match status" value="1"/>
</dbReference>
<dbReference type="InterPro" id="IPR049039">
    <property type="entry name" value="RMD1-3_a_helical_rpt"/>
</dbReference>
<name>A0ABR1EB78_NECAM</name>
<dbReference type="Pfam" id="PF03690">
    <property type="entry name" value="MYG1_exonuc"/>
    <property type="match status" value="2"/>
</dbReference>
<organism evidence="5 6">
    <name type="scientific">Necator americanus</name>
    <name type="common">Human hookworm</name>
    <dbReference type="NCBI Taxonomy" id="51031"/>
    <lineage>
        <taxon>Eukaryota</taxon>
        <taxon>Metazoa</taxon>
        <taxon>Ecdysozoa</taxon>
        <taxon>Nematoda</taxon>
        <taxon>Chromadorea</taxon>
        <taxon>Rhabditida</taxon>
        <taxon>Rhabditina</taxon>
        <taxon>Rhabditomorpha</taxon>
        <taxon>Strongyloidea</taxon>
        <taxon>Ancylostomatidae</taxon>
        <taxon>Bunostominae</taxon>
        <taxon>Necator</taxon>
    </lineage>
</organism>
<evidence type="ECO:0000256" key="2">
    <source>
        <dbReference type="PROSITE-ProRule" id="PRU00339"/>
    </source>
</evidence>
<feature type="transmembrane region" description="Helical" evidence="4">
    <location>
        <begin position="301"/>
        <end position="322"/>
    </location>
</feature>
<accession>A0ABR1EB78</accession>
<feature type="region of interest" description="Disordered" evidence="3">
    <location>
        <begin position="364"/>
        <end position="392"/>
    </location>
</feature>
<evidence type="ECO:0000256" key="3">
    <source>
        <dbReference type="SAM" id="MobiDB-lite"/>
    </source>
</evidence>
<dbReference type="SUPFAM" id="SSF48452">
    <property type="entry name" value="TPR-like"/>
    <property type="match status" value="1"/>
</dbReference>
<gene>
    <name evidence="5" type="primary">Necator_chrV.g21125</name>
    <name evidence="5" type="ORF">RB195_016332</name>
</gene>